<dbReference type="PROSITE" id="PS51294">
    <property type="entry name" value="HTH_MYB"/>
    <property type="match status" value="2"/>
</dbReference>
<feature type="compositionally biased region" description="Polar residues" evidence="6">
    <location>
        <begin position="421"/>
        <end position="433"/>
    </location>
</feature>
<dbReference type="PROSITE" id="PS50090">
    <property type="entry name" value="MYB_LIKE"/>
    <property type="match status" value="2"/>
</dbReference>
<feature type="compositionally biased region" description="Basic residues" evidence="6">
    <location>
        <begin position="68"/>
        <end position="92"/>
    </location>
</feature>
<dbReference type="GO" id="GO:0042796">
    <property type="term" value="P:snRNA transcription by RNA polymerase III"/>
    <property type="evidence" value="ECO:0007669"/>
    <property type="project" value="TreeGrafter"/>
</dbReference>
<evidence type="ECO:0000256" key="1">
    <source>
        <dbReference type="ARBA" id="ARBA00022737"/>
    </source>
</evidence>
<keyword evidence="5" id="KW-0539">Nucleus</keyword>
<keyword evidence="2" id="KW-0805">Transcription regulation</keyword>
<dbReference type="GO" id="GO:0001006">
    <property type="term" value="F:RNA polymerase III type 3 promoter sequence-specific DNA binding"/>
    <property type="evidence" value="ECO:0007669"/>
    <property type="project" value="TreeGrafter"/>
</dbReference>
<accession>A0A6A5BN26</accession>
<dbReference type="PANTHER" id="PTHR46621:SF1">
    <property type="entry name" value="SNRNA-ACTIVATING PROTEIN COMPLEX SUBUNIT 4"/>
    <property type="match status" value="1"/>
</dbReference>
<feature type="domain" description="HTH myb-type" evidence="8">
    <location>
        <begin position="143"/>
        <end position="193"/>
    </location>
</feature>
<feature type="compositionally biased region" description="Low complexity" evidence="6">
    <location>
        <begin position="10"/>
        <end position="26"/>
    </location>
</feature>
<dbReference type="VEuPathDB" id="AmoebaDB:NF0124050"/>
<feature type="region of interest" description="Disordered" evidence="6">
    <location>
        <begin position="208"/>
        <end position="232"/>
    </location>
</feature>
<feature type="compositionally biased region" description="Acidic residues" evidence="6">
    <location>
        <begin position="365"/>
        <end position="374"/>
    </location>
</feature>
<organism evidence="9 10">
    <name type="scientific">Naegleria fowleri</name>
    <name type="common">Brain eating amoeba</name>
    <dbReference type="NCBI Taxonomy" id="5763"/>
    <lineage>
        <taxon>Eukaryota</taxon>
        <taxon>Discoba</taxon>
        <taxon>Heterolobosea</taxon>
        <taxon>Tetramitia</taxon>
        <taxon>Eutetramitia</taxon>
        <taxon>Vahlkampfiidae</taxon>
        <taxon>Naegleria</taxon>
    </lineage>
</organism>
<dbReference type="InterPro" id="IPR051575">
    <property type="entry name" value="Myb-like_DNA-bd"/>
</dbReference>
<evidence type="ECO:0000313" key="9">
    <source>
        <dbReference type="EMBL" id="KAF0974309.1"/>
    </source>
</evidence>
<dbReference type="SUPFAM" id="SSF46689">
    <property type="entry name" value="Homeodomain-like"/>
    <property type="match status" value="1"/>
</dbReference>
<dbReference type="OrthoDB" id="2143914at2759"/>
<sequence length="623" mass="69737">MSMPASIAELSNASNASFNPSSPSLAQDEAMFLEGAGSSNLNSNLDEDYHSDSSSSHSTSSQEEGSSSKKKKSSSHKKKSSSSKKKEVKHVRGAWTEEEDNHLRKLVEKFGAKKWSQIAQELPGRIGKQCRERWYNHLDPSVKKDWWTPEEDRIIIEYHEKHGNKWAQIAKILDGRTANAIKNHWNSTLRRVVEKSKDKAKKSGGICEIVLPPCPKRKKSSSKGNSTSDKIQSMTIQLRFNTTSNKLLDIKTTKVVTSDGEVQSGDDEGGGVDDSDKIPSSPNSSKKTLTDSEEAPTKSHRHKTSSLRKRKKPARDSDYDYEEEEEEDSANDKAEKETVQSRRPKGRRSSRKQTNDEEEYHSGEEESDEDEDLPSTDHNDSAEDENVSTKKRKLSSSSSNKNVKQCASSSFMSSNAGGSHESPSLTSSSNNCAEQTIPNPTACPSITTVPLYNPNFFQSSSTTMNPNVQFQQPSSVTAIPQPQHIYDYSDFDFPFLEDMSYQQPLTTMNNINNRYQSQPMQTVAAGSSSHHHVQYPYASTGSSFSRTCAAPNSSKQPPQQVFYSSEQLQKMRQSFLEDLWNHDDTDFKSIVESRRFDPQYSAEYSSSDLGADADINFFLDFTF</sequence>
<dbReference type="FunFam" id="1.10.10.60:FF:000010">
    <property type="entry name" value="Transcriptional activator Myb isoform A"/>
    <property type="match status" value="1"/>
</dbReference>
<feature type="compositionally biased region" description="Polar residues" evidence="6">
    <location>
        <begin position="278"/>
        <end position="287"/>
    </location>
</feature>
<feature type="domain" description="Myb-like" evidence="7">
    <location>
        <begin position="87"/>
        <end position="138"/>
    </location>
</feature>
<dbReference type="GO" id="GO:0019185">
    <property type="term" value="C:snRNA-activating protein complex"/>
    <property type="evidence" value="ECO:0007669"/>
    <property type="project" value="TreeGrafter"/>
</dbReference>
<reference evidence="9 10" key="1">
    <citation type="journal article" date="2019" name="Sci. Rep.">
        <title>Nanopore sequencing improves the draft genome of the human pathogenic amoeba Naegleria fowleri.</title>
        <authorList>
            <person name="Liechti N."/>
            <person name="Schurch N."/>
            <person name="Bruggmann R."/>
            <person name="Wittwer M."/>
        </authorList>
    </citation>
    <scope>NUCLEOTIDE SEQUENCE [LARGE SCALE GENOMIC DNA]</scope>
    <source>
        <strain evidence="9 10">ATCC 30894</strain>
    </source>
</reference>
<feature type="compositionally biased region" description="Basic residues" evidence="6">
    <location>
        <begin position="342"/>
        <end position="351"/>
    </location>
</feature>
<evidence type="ECO:0000259" key="8">
    <source>
        <dbReference type="PROSITE" id="PS51294"/>
    </source>
</evidence>
<evidence type="ECO:0000256" key="5">
    <source>
        <dbReference type="ARBA" id="ARBA00023242"/>
    </source>
</evidence>
<dbReference type="InterPro" id="IPR009057">
    <property type="entry name" value="Homeodomain-like_sf"/>
</dbReference>
<protein>
    <submittedName>
        <fullName evidence="9">Uncharacterized protein</fullName>
    </submittedName>
</protein>
<evidence type="ECO:0000259" key="7">
    <source>
        <dbReference type="PROSITE" id="PS50090"/>
    </source>
</evidence>
<evidence type="ECO:0000256" key="3">
    <source>
        <dbReference type="ARBA" id="ARBA00023125"/>
    </source>
</evidence>
<feature type="compositionally biased region" description="Acidic residues" evidence="6">
    <location>
        <begin position="319"/>
        <end position="329"/>
    </location>
</feature>
<dbReference type="GeneID" id="68114137"/>
<feature type="compositionally biased region" description="Basic residues" evidence="6">
    <location>
        <begin position="298"/>
        <end position="313"/>
    </location>
</feature>
<dbReference type="EMBL" id="VFQX01000053">
    <property type="protein sequence ID" value="KAF0974309.1"/>
    <property type="molecule type" value="Genomic_DNA"/>
</dbReference>
<dbReference type="CDD" id="cd00167">
    <property type="entry name" value="SANT"/>
    <property type="match status" value="2"/>
</dbReference>
<feature type="compositionally biased region" description="Basic and acidic residues" evidence="6">
    <location>
        <begin position="330"/>
        <end position="340"/>
    </location>
</feature>
<feature type="domain" description="Myb-like" evidence="7">
    <location>
        <begin position="139"/>
        <end position="189"/>
    </location>
</feature>
<comment type="caution">
    <text evidence="9">The sequence shown here is derived from an EMBL/GenBank/DDBJ whole genome shotgun (WGS) entry which is preliminary data.</text>
</comment>
<feature type="compositionally biased region" description="Low complexity" evidence="6">
    <location>
        <begin position="395"/>
        <end position="419"/>
    </location>
</feature>
<dbReference type="InterPro" id="IPR017930">
    <property type="entry name" value="Myb_dom"/>
</dbReference>
<dbReference type="Pfam" id="PF00249">
    <property type="entry name" value="Myb_DNA-binding"/>
    <property type="match status" value="2"/>
</dbReference>
<dbReference type="SMART" id="SM00717">
    <property type="entry name" value="SANT"/>
    <property type="match status" value="2"/>
</dbReference>
<dbReference type="AlphaFoldDB" id="A0A6A5BN26"/>
<keyword evidence="3" id="KW-0238">DNA-binding</keyword>
<name>A0A6A5BN26_NAEFO</name>
<evidence type="ECO:0000256" key="6">
    <source>
        <dbReference type="SAM" id="MobiDB-lite"/>
    </source>
</evidence>
<proteinExistence type="predicted"/>
<dbReference type="GO" id="GO:0042795">
    <property type="term" value="P:snRNA transcription by RNA polymerase II"/>
    <property type="evidence" value="ECO:0007669"/>
    <property type="project" value="TreeGrafter"/>
</dbReference>
<feature type="region of interest" description="Disordered" evidence="6">
    <location>
        <begin position="1"/>
        <end position="96"/>
    </location>
</feature>
<dbReference type="VEuPathDB" id="AmoebaDB:NfTy_076220"/>
<dbReference type="RefSeq" id="XP_044559022.1">
    <property type="nucleotide sequence ID" value="XM_044710606.1"/>
</dbReference>
<feature type="domain" description="HTH myb-type" evidence="8">
    <location>
        <begin position="87"/>
        <end position="142"/>
    </location>
</feature>
<evidence type="ECO:0000313" key="10">
    <source>
        <dbReference type="Proteomes" id="UP000444721"/>
    </source>
</evidence>
<gene>
    <name evidence="9" type="ORF">FDP41_006919</name>
</gene>
<dbReference type="VEuPathDB" id="AmoebaDB:FDP41_006919"/>
<keyword evidence="10" id="KW-1185">Reference proteome</keyword>
<dbReference type="Proteomes" id="UP000444721">
    <property type="component" value="Unassembled WGS sequence"/>
</dbReference>
<keyword evidence="4" id="KW-0804">Transcription</keyword>
<dbReference type="InterPro" id="IPR001005">
    <property type="entry name" value="SANT/Myb"/>
</dbReference>
<dbReference type="GO" id="GO:0000978">
    <property type="term" value="F:RNA polymerase II cis-regulatory region sequence-specific DNA binding"/>
    <property type="evidence" value="ECO:0007669"/>
    <property type="project" value="TreeGrafter"/>
</dbReference>
<feature type="compositionally biased region" description="Low complexity" evidence="6">
    <location>
        <begin position="52"/>
        <end position="65"/>
    </location>
</feature>
<feature type="region of interest" description="Disordered" evidence="6">
    <location>
        <begin position="257"/>
        <end position="433"/>
    </location>
</feature>
<keyword evidence="1" id="KW-0677">Repeat</keyword>
<dbReference type="OMA" id="IIEYHEK"/>
<feature type="compositionally biased region" description="Acidic residues" evidence="6">
    <location>
        <begin position="264"/>
        <end position="273"/>
    </location>
</feature>
<evidence type="ECO:0000256" key="4">
    <source>
        <dbReference type="ARBA" id="ARBA00023163"/>
    </source>
</evidence>
<dbReference type="PANTHER" id="PTHR46621">
    <property type="entry name" value="SNRNA-ACTIVATING PROTEIN COMPLEX SUBUNIT 4"/>
    <property type="match status" value="1"/>
</dbReference>
<evidence type="ECO:0000256" key="2">
    <source>
        <dbReference type="ARBA" id="ARBA00023015"/>
    </source>
</evidence>
<dbReference type="Gene3D" id="1.10.10.60">
    <property type="entry name" value="Homeodomain-like"/>
    <property type="match status" value="2"/>
</dbReference>